<dbReference type="SUPFAM" id="SSF57756">
    <property type="entry name" value="Retrovirus zinc finger-like domains"/>
    <property type="match status" value="1"/>
</dbReference>
<keyword evidence="2" id="KW-0175">Coiled coil</keyword>
<feature type="domain" description="CCHC-type" evidence="4">
    <location>
        <begin position="304"/>
        <end position="320"/>
    </location>
</feature>
<reference evidence="5" key="1">
    <citation type="submission" date="2023-02" db="EMBL/GenBank/DDBJ databases">
        <title>Genome of toxic invasive species Heracleum sosnowskyi carries increased number of genes despite the absence of recent whole-genome duplications.</title>
        <authorList>
            <person name="Schelkunov M."/>
            <person name="Shtratnikova V."/>
            <person name="Makarenko M."/>
            <person name="Klepikova A."/>
            <person name="Omelchenko D."/>
            <person name="Novikova G."/>
            <person name="Obukhova E."/>
            <person name="Bogdanov V."/>
            <person name="Penin A."/>
            <person name="Logacheva M."/>
        </authorList>
    </citation>
    <scope>NUCLEOTIDE SEQUENCE</scope>
    <source>
        <strain evidence="5">Hsosn_3</strain>
        <tissue evidence="5">Leaf</tissue>
    </source>
</reference>
<evidence type="ECO:0000313" key="5">
    <source>
        <dbReference type="EMBL" id="KAK1384527.1"/>
    </source>
</evidence>
<proteinExistence type="predicted"/>
<sequence>MKPVSESTAPDGTRIPQGTQPKEITEYTDSDKELIRLDTSLMLILADSADKKMSYQLMNCTSGKHMWDTINLIMEGTEDVQENRLDILTSQYESFRSLPGESITQVFEKYTKLLNELAMKGKTYPLRETNRKFMMTLPHHIEHKSSSIRERIDFTKMPLEMIYGKLKTYEMEKEQRVIIYGPGTVDNKHNALVRSAALVVDEPTTSDIQVQTPRAGKEVIIEAEMDSVNLGVDESDYYTLEELEQMEDKTMAYLAAKFSHIRFKRNPKYKFKGSTNRFQKSKYAPSTGFKGGYKTGSIDRSKSRCYNCNELGHFATECRKPRQARDKKDVYEKKDSYDELKKENAKLKQQLEALSGKQKGG</sequence>
<feature type="region of interest" description="Disordered" evidence="3">
    <location>
        <begin position="1"/>
        <end position="20"/>
    </location>
</feature>
<dbReference type="AlphaFoldDB" id="A0AAD8MTM2"/>
<reference evidence="5" key="2">
    <citation type="submission" date="2023-05" db="EMBL/GenBank/DDBJ databases">
        <authorList>
            <person name="Schelkunov M.I."/>
        </authorList>
    </citation>
    <scope>NUCLEOTIDE SEQUENCE</scope>
    <source>
        <strain evidence="5">Hsosn_3</strain>
        <tissue evidence="5">Leaf</tissue>
    </source>
</reference>
<evidence type="ECO:0000256" key="3">
    <source>
        <dbReference type="SAM" id="MobiDB-lite"/>
    </source>
</evidence>
<feature type="coiled-coil region" evidence="2">
    <location>
        <begin position="330"/>
        <end position="357"/>
    </location>
</feature>
<protein>
    <recommendedName>
        <fullName evidence="4">CCHC-type domain-containing protein</fullName>
    </recommendedName>
</protein>
<name>A0AAD8MTM2_9APIA</name>
<evidence type="ECO:0000313" key="6">
    <source>
        <dbReference type="Proteomes" id="UP001237642"/>
    </source>
</evidence>
<dbReference type="EMBL" id="JAUIZM010000005">
    <property type="protein sequence ID" value="KAK1384527.1"/>
    <property type="molecule type" value="Genomic_DNA"/>
</dbReference>
<gene>
    <name evidence="5" type="ORF">POM88_022262</name>
</gene>
<organism evidence="5 6">
    <name type="scientific">Heracleum sosnowskyi</name>
    <dbReference type="NCBI Taxonomy" id="360622"/>
    <lineage>
        <taxon>Eukaryota</taxon>
        <taxon>Viridiplantae</taxon>
        <taxon>Streptophyta</taxon>
        <taxon>Embryophyta</taxon>
        <taxon>Tracheophyta</taxon>
        <taxon>Spermatophyta</taxon>
        <taxon>Magnoliopsida</taxon>
        <taxon>eudicotyledons</taxon>
        <taxon>Gunneridae</taxon>
        <taxon>Pentapetalae</taxon>
        <taxon>asterids</taxon>
        <taxon>campanulids</taxon>
        <taxon>Apiales</taxon>
        <taxon>Apiaceae</taxon>
        <taxon>Apioideae</taxon>
        <taxon>apioid superclade</taxon>
        <taxon>Tordylieae</taxon>
        <taxon>Tordyliinae</taxon>
        <taxon>Heracleum</taxon>
    </lineage>
</organism>
<keyword evidence="1" id="KW-0863">Zinc-finger</keyword>
<evidence type="ECO:0000256" key="2">
    <source>
        <dbReference type="SAM" id="Coils"/>
    </source>
</evidence>
<keyword evidence="1" id="KW-0862">Zinc</keyword>
<dbReference type="Pfam" id="PF14223">
    <property type="entry name" value="Retrotran_gag_2"/>
    <property type="match status" value="1"/>
</dbReference>
<dbReference type="PROSITE" id="PS50158">
    <property type="entry name" value="ZF_CCHC"/>
    <property type="match status" value="1"/>
</dbReference>
<dbReference type="InterPro" id="IPR036875">
    <property type="entry name" value="Znf_CCHC_sf"/>
</dbReference>
<evidence type="ECO:0000259" key="4">
    <source>
        <dbReference type="PROSITE" id="PS50158"/>
    </source>
</evidence>
<dbReference type="SMART" id="SM00343">
    <property type="entry name" value="ZnF_C2HC"/>
    <property type="match status" value="1"/>
</dbReference>
<dbReference type="Gene3D" id="4.10.60.10">
    <property type="entry name" value="Zinc finger, CCHC-type"/>
    <property type="match status" value="1"/>
</dbReference>
<accession>A0AAD8MTM2</accession>
<evidence type="ECO:0000256" key="1">
    <source>
        <dbReference type="PROSITE-ProRule" id="PRU00047"/>
    </source>
</evidence>
<dbReference type="GO" id="GO:0008270">
    <property type="term" value="F:zinc ion binding"/>
    <property type="evidence" value="ECO:0007669"/>
    <property type="project" value="UniProtKB-KW"/>
</dbReference>
<dbReference type="GO" id="GO:0003676">
    <property type="term" value="F:nucleic acid binding"/>
    <property type="evidence" value="ECO:0007669"/>
    <property type="project" value="InterPro"/>
</dbReference>
<comment type="caution">
    <text evidence="5">The sequence shown here is derived from an EMBL/GenBank/DDBJ whole genome shotgun (WGS) entry which is preliminary data.</text>
</comment>
<keyword evidence="1" id="KW-0479">Metal-binding</keyword>
<dbReference type="InterPro" id="IPR001878">
    <property type="entry name" value="Znf_CCHC"/>
</dbReference>
<dbReference type="Proteomes" id="UP001237642">
    <property type="component" value="Unassembled WGS sequence"/>
</dbReference>
<dbReference type="Pfam" id="PF00098">
    <property type="entry name" value="zf-CCHC"/>
    <property type="match status" value="1"/>
</dbReference>
<keyword evidence="6" id="KW-1185">Reference proteome</keyword>